<keyword evidence="5" id="KW-0325">Glycoprotein</keyword>
<dbReference type="SMR" id="A0A2G9S3S3"/>
<keyword evidence="8" id="KW-1185">Reference proteome</keyword>
<sequence>MRHFKMLLLCSALLYCIGQVIGRNIDLNRAANDIEKLRKYLNSQDKSDTDDTDQMFAKLLDSFKEEGEKKLMLSQIVPMYMKMLTSIEATEVKDSITNLSQMLHQSNDDYLKPTEHKLKLLMKLKEMLVSDIKVQRSAMKHLLRIYRCTFDIFESQHSKESNTQKCKRESVRRKRGC</sequence>
<dbReference type="PANTHER" id="PTHR11419">
    <property type="entry name" value="INTERFERON GAMMA"/>
    <property type="match status" value="1"/>
</dbReference>
<protein>
    <submittedName>
        <fullName evidence="7">Interferon gamma</fullName>
    </submittedName>
</protein>
<keyword evidence="3" id="KW-0202">Cytokine</keyword>
<dbReference type="Pfam" id="PF00714">
    <property type="entry name" value="IFN-gamma"/>
    <property type="match status" value="1"/>
</dbReference>
<evidence type="ECO:0000313" key="7">
    <source>
        <dbReference type="EMBL" id="PIO34111.1"/>
    </source>
</evidence>
<dbReference type="PANTHER" id="PTHR11419:SF0">
    <property type="entry name" value="INTERFERON GAMMA"/>
    <property type="match status" value="1"/>
</dbReference>
<feature type="chain" id="PRO_5013816137" evidence="6">
    <location>
        <begin position="23"/>
        <end position="177"/>
    </location>
</feature>
<keyword evidence="6" id="KW-0732">Signal</keyword>
<dbReference type="SUPFAM" id="SSF47266">
    <property type="entry name" value="4-helical cytokines"/>
    <property type="match status" value="1"/>
</dbReference>
<dbReference type="GO" id="GO:0005125">
    <property type="term" value="F:cytokine activity"/>
    <property type="evidence" value="ECO:0007669"/>
    <property type="project" value="UniProtKB-KW"/>
</dbReference>
<comment type="similarity">
    <text evidence="2">Belongs to the type II (or gamma) interferon family.</text>
</comment>
<dbReference type="Gene3D" id="1.20.1250.10">
    <property type="match status" value="1"/>
</dbReference>
<proteinExistence type="inferred from homology"/>
<dbReference type="AlphaFoldDB" id="A0A2G9S3S3"/>
<dbReference type="EMBL" id="KV927457">
    <property type="protein sequence ID" value="PIO34111.1"/>
    <property type="molecule type" value="Genomic_DNA"/>
</dbReference>
<reference evidence="8" key="1">
    <citation type="journal article" date="2017" name="Nat. Commun.">
        <title>The North American bullfrog draft genome provides insight into hormonal regulation of long noncoding RNA.</title>
        <authorList>
            <person name="Hammond S.A."/>
            <person name="Warren R.L."/>
            <person name="Vandervalk B.P."/>
            <person name="Kucuk E."/>
            <person name="Khan H."/>
            <person name="Gibb E.A."/>
            <person name="Pandoh P."/>
            <person name="Kirk H."/>
            <person name="Zhao Y."/>
            <person name="Jones M."/>
            <person name="Mungall A.J."/>
            <person name="Coope R."/>
            <person name="Pleasance S."/>
            <person name="Moore R.A."/>
            <person name="Holt R.A."/>
            <person name="Round J.M."/>
            <person name="Ohora S."/>
            <person name="Walle B.V."/>
            <person name="Veldhoen N."/>
            <person name="Helbing C.C."/>
            <person name="Birol I."/>
        </authorList>
    </citation>
    <scope>NUCLEOTIDE SEQUENCE [LARGE SCALE GENOMIC DNA]</scope>
</reference>
<evidence type="ECO:0000256" key="4">
    <source>
        <dbReference type="ARBA" id="ARBA00022525"/>
    </source>
</evidence>
<dbReference type="InterPro" id="IPR002069">
    <property type="entry name" value="Interferon_gamma"/>
</dbReference>
<dbReference type="GO" id="GO:0005615">
    <property type="term" value="C:extracellular space"/>
    <property type="evidence" value="ECO:0007669"/>
    <property type="project" value="UniProtKB-KW"/>
</dbReference>
<evidence type="ECO:0000256" key="3">
    <source>
        <dbReference type="ARBA" id="ARBA00022514"/>
    </source>
</evidence>
<evidence type="ECO:0000256" key="6">
    <source>
        <dbReference type="SAM" id="SignalP"/>
    </source>
</evidence>
<dbReference type="OrthoDB" id="9937106at2759"/>
<dbReference type="GO" id="GO:0005133">
    <property type="term" value="F:type II interferon receptor binding"/>
    <property type="evidence" value="ECO:0007669"/>
    <property type="project" value="InterPro"/>
</dbReference>
<dbReference type="GO" id="GO:0006955">
    <property type="term" value="P:immune response"/>
    <property type="evidence" value="ECO:0007669"/>
    <property type="project" value="InterPro"/>
</dbReference>
<evidence type="ECO:0000256" key="5">
    <source>
        <dbReference type="ARBA" id="ARBA00023180"/>
    </source>
</evidence>
<dbReference type="InterPro" id="IPR009079">
    <property type="entry name" value="4_helix_cytokine-like_core"/>
</dbReference>
<accession>A0A2G9S3S3</accession>
<comment type="subcellular location">
    <subcellularLocation>
        <location evidence="1">Secreted</location>
    </subcellularLocation>
</comment>
<gene>
    <name evidence="7" type="ORF">AB205_0117080</name>
</gene>
<dbReference type="Proteomes" id="UP000228934">
    <property type="component" value="Unassembled WGS sequence"/>
</dbReference>
<evidence type="ECO:0000313" key="8">
    <source>
        <dbReference type="Proteomes" id="UP000228934"/>
    </source>
</evidence>
<feature type="signal peptide" evidence="6">
    <location>
        <begin position="1"/>
        <end position="22"/>
    </location>
</feature>
<evidence type="ECO:0000256" key="1">
    <source>
        <dbReference type="ARBA" id="ARBA00004613"/>
    </source>
</evidence>
<keyword evidence="4" id="KW-0964">Secreted</keyword>
<organism evidence="7 8">
    <name type="scientific">Aquarana catesbeiana</name>
    <name type="common">American bullfrog</name>
    <name type="synonym">Rana catesbeiana</name>
    <dbReference type="NCBI Taxonomy" id="8400"/>
    <lineage>
        <taxon>Eukaryota</taxon>
        <taxon>Metazoa</taxon>
        <taxon>Chordata</taxon>
        <taxon>Craniata</taxon>
        <taxon>Vertebrata</taxon>
        <taxon>Euteleostomi</taxon>
        <taxon>Amphibia</taxon>
        <taxon>Batrachia</taxon>
        <taxon>Anura</taxon>
        <taxon>Neobatrachia</taxon>
        <taxon>Ranoidea</taxon>
        <taxon>Ranidae</taxon>
        <taxon>Aquarana</taxon>
    </lineage>
</organism>
<name>A0A2G9S3S3_AQUCT</name>
<evidence type="ECO:0000256" key="2">
    <source>
        <dbReference type="ARBA" id="ARBA00007566"/>
    </source>
</evidence>